<keyword evidence="3" id="KW-0560">Oxidoreductase</keyword>
<feature type="non-terminal residue" evidence="6">
    <location>
        <position position="115"/>
    </location>
</feature>
<protein>
    <submittedName>
        <fullName evidence="6">FAD-dependent oxidoreductase</fullName>
    </submittedName>
</protein>
<dbReference type="Pfam" id="PF13450">
    <property type="entry name" value="NAD_binding_8"/>
    <property type="match status" value="1"/>
</dbReference>
<dbReference type="Gene3D" id="3.50.50.60">
    <property type="entry name" value="FAD/NAD(P)-binding domain"/>
    <property type="match status" value="1"/>
</dbReference>
<keyword evidence="1" id="KW-0285">Flavoprotein</keyword>
<feature type="compositionally biased region" description="Basic residues" evidence="5">
    <location>
        <begin position="102"/>
        <end position="115"/>
    </location>
</feature>
<proteinExistence type="predicted"/>
<keyword evidence="4" id="KW-0503">Monooxygenase</keyword>
<evidence type="ECO:0000256" key="4">
    <source>
        <dbReference type="ARBA" id="ARBA00023033"/>
    </source>
</evidence>
<evidence type="ECO:0000256" key="3">
    <source>
        <dbReference type="ARBA" id="ARBA00023002"/>
    </source>
</evidence>
<dbReference type="EMBL" id="JBHTHX010001381">
    <property type="protein sequence ID" value="MFD0888544.1"/>
    <property type="molecule type" value="Genomic_DNA"/>
</dbReference>
<accession>A0ABW3DXL7</accession>
<dbReference type="PANTHER" id="PTHR47178">
    <property type="entry name" value="MONOOXYGENASE, FAD-BINDING"/>
    <property type="match status" value="1"/>
</dbReference>
<dbReference type="InterPro" id="IPR036188">
    <property type="entry name" value="FAD/NAD-bd_sf"/>
</dbReference>
<dbReference type="SUPFAM" id="SSF51905">
    <property type="entry name" value="FAD/NAD(P)-binding domain"/>
    <property type="match status" value="1"/>
</dbReference>
<evidence type="ECO:0000313" key="6">
    <source>
        <dbReference type="EMBL" id="MFD0888544.1"/>
    </source>
</evidence>
<organism evidence="6 7">
    <name type="scientific">Streptosporangium algeriense</name>
    <dbReference type="NCBI Taxonomy" id="1682748"/>
    <lineage>
        <taxon>Bacteria</taxon>
        <taxon>Bacillati</taxon>
        <taxon>Actinomycetota</taxon>
        <taxon>Actinomycetes</taxon>
        <taxon>Streptosporangiales</taxon>
        <taxon>Streptosporangiaceae</taxon>
        <taxon>Streptosporangium</taxon>
    </lineage>
</organism>
<reference evidence="7" key="1">
    <citation type="journal article" date="2019" name="Int. J. Syst. Evol. Microbiol.">
        <title>The Global Catalogue of Microorganisms (GCM) 10K type strain sequencing project: providing services to taxonomists for standard genome sequencing and annotation.</title>
        <authorList>
            <consortium name="The Broad Institute Genomics Platform"/>
            <consortium name="The Broad Institute Genome Sequencing Center for Infectious Disease"/>
            <person name="Wu L."/>
            <person name="Ma J."/>
        </authorList>
    </citation>
    <scope>NUCLEOTIDE SEQUENCE [LARGE SCALE GENOMIC DNA]</scope>
    <source>
        <strain evidence="7">CCUG 62974</strain>
    </source>
</reference>
<evidence type="ECO:0000256" key="5">
    <source>
        <dbReference type="SAM" id="MobiDB-lite"/>
    </source>
</evidence>
<comment type="caution">
    <text evidence="6">The sequence shown here is derived from an EMBL/GenBank/DDBJ whole genome shotgun (WGS) entry which is preliminary data.</text>
</comment>
<keyword evidence="2" id="KW-0274">FAD</keyword>
<sequence>MRVIVVGAGLGGLTLAHGLRRAGIDVVVYERDGPQGRPQGVSLHLDGRGTTALRVCLPPGHAAMAEATMGGPRERSLFLSEVNGELKVVRIRPLTGPPQRWPPRRAPRPVAVRRA</sequence>
<feature type="region of interest" description="Disordered" evidence="5">
    <location>
        <begin position="94"/>
        <end position="115"/>
    </location>
</feature>
<dbReference type="Proteomes" id="UP001597024">
    <property type="component" value="Unassembled WGS sequence"/>
</dbReference>
<dbReference type="PANTHER" id="PTHR47178:SF6">
    <property type="entry name" value="FAD-BINDING DOMAIN-CONTAINING PROTEIN"/>
    <property type="match status" value="1"/>
</dbReference>
<gene>
    <name evidence="6" type="ORF">ACFQ08_28755</name>
</gene>
<evidence type="ECO:0000256" key="1">
    <source>
        <dbReference type="ARBA" id="ARBA00022630"/>
    </source>
</evidence>
<keyword evidence="7" id="KW-1185">Reference proteome</keyword>
<name>A0ABW3DXL7_9ACTN</name>
<evidence type="ECO:0000313" key="7">
    <source>
        <dbReference type="Proteomes" id="UP001597024"/>
    </source>
</evidence>
<evidence type="ECO:0000256" key="2">
    <source>
        <dbReference type="ARBA" id="ARBA00022827"/>
    </source>
</evidence>